<dbReference type="EMBL" id="CP089982">
    <property type="protein sequence ID" value="WXA97076.1"/>
    <property type="molecule type" value="Genomic_DNA"/>
</dbReference>
<evidence type="ECO:0000256" key="1">
    <source>
        <dbReference type="SAM" id="MobiDB-lite"/>
    </source>
</evidence>
<dbReference type="SUPFAM" id="SSF49879">
    <property type="entry name" value="SMAD/FHA domain"/>
    <property type="match status" value="2"/>
</dbReference>
<sequence>MSGRTSASKVAKWLVDRARVDDAIMVLCAYASTGPNDAEGQQLLAEALRLDPASPVARQAFERMEGIVGNHSLLEQAIVRFDGNALSQFERQMQPATFARAQVGFNNNVKYKGRVFHVQTEDSGLDRPHIITHLFADGGRIIKTHKRNYGEHVGREDNIALFVRTLMKGQHMEMLLMLREGRFDEVIEGRAMGGIDVLTEAPNVDVKRLTKRKTKDSAPGEMASTSSSAMLKAEPVPSSPSLPAAAGAAAPEAAPEPSQASQPAIVEAPGSEPVITPPDSEVAPATVVDPSAALAAIAANKSQEALFHLIVQRSLVGGPDKYSIREKEAIIGRDGAIQISDAFCHPKEAVFRFQDGRLWLEDFDGGNGAFLRIRSRVELTAGDEFIVGDELFRVEKNPVADDEPDPDPTYFYSSPKWPSAFRVVQVFEGGAVGACAVARGGMVQIGSAIGDIVCPNDPLLSEQHCVLEEQAEVVVLTDLDSRTGVFVRLQGEGELLDGDEILVGRTRLLVDLSPWEGR</sequence>
<dbReference type="Gene3D" id="2.60.200.20">
    <property type="match status" value="2"/>
</dbReference>
<protein>
    <submittedName>
        <fullName evidence="3">FHA domain-containing protein</fullName>
    </submittedName>
</protein>
<evidence type="ECO:0000313" key="3">
    <source>
        <dbReference type="EMBL" id="WXA97076.1"/>
    </source>
</evidence>
<dbReference type="Pfam" id="PF00498">
    <property type="entry name" value="FHA"/>
    <property type="match status" value="2"/>
</dbReference>
<dbReference type="Proteomes" id="UP001379533">
    <property type="component" value="Chromosome"/>
</dbReference>
<dbReference type="CDD" id="cd00060">
    <property type="entry name" value="FHA"/>
    <property type="match status" value="2"/>
</dbReference>
<gene>
    <name evidence="3" type="ORF">LZC95_09540</name>
</gene>
<name>A0ABZ2KER2_9BACT</name>
<dbReference type="InterPro" id="IPR000253">
    <property type="entry name" value="FHA_dom"/>
</dbReference>
<feature type="compositionally biased region" description="Low complexity" evidence="1">
    <location>
        <begin position="233"/>
        <end position="262"/>
    </location>
</feature>
<organism evidence="3 4">
    <name type="scientific">Pendulispora brunnea</name>
    <dbReference type="NCBI Taxonomy" id="2905690"/>
    <lineage>
        <taxon>Bacteria</taxon>
        <taxon>Pseudomonadati</taxon>
        <taxon>Myxococcota</taxon>
        <taxon>Myxococcia</taxon>
        <taxon>Myxococcales</taxon>
        <taxon>Sorangiineae</taxon>
        <taxon>Pendulisporaceae</taxon>
        <taxon>Pendulispora</taxon>
    </lineage>
</organism>
<dbReference type="InterPro" id="IPR008984">
    <property type="entry name" value="SMAD_FHA_dom_sf"/>
</dbReference>
<evidence type="ECO:0000313" key="4">
    <source>
        <dbReference type="Proteomes" id="UP001379533"/>
    </source>
</evidence>
<feature type="domain" description="FHA" evidence="2">
    <location>
        <begin position="330"/>
        <end position="388"/>
    </location>
</feature>
<dbReference type="RefSeq" id="WP_394847692.1">
    <property type="nucleotide sequence ID" value="NZ_CP089982.1"/>
</dbReference>
<reference evidence="3 4" key="1">
    <citation type="submission" date="2021-12" db="EMBL/GenBank/DDBJ databases">
        <title>Discovery of the Pendulisporaceae a myxobacterial family with distinct sporulation behavior and unique specialized metabolism.</title>
        <authorList>
            <person name="Garcia R."/>
            <person name="Popoff A."/>
            <person name="Bader C.D."/>
            <person name="Loehr J."/>
            <person name="Walesch S."/>
            <person name="Walt C."/>
            <person name="Boldt J."/>
            <person name="Bunk B."/>
            <person name="Haeckl F.J.F.P.J."/>
            <person name="Gunesch A.P."/>
            <person name="Birkelbach J."/>
            <person name="Nuebel U."/>
            <person name="Pietschmann T."/>
            <person name="Bach T."/>
            <person name="Mueller R."/>
        </authorList>
    </citation>
    <scope>NUCLEOTIDE SEQUENCE [LARGE SCALE GENOMIC DNA]</scope>
    <source>
        <strain evidence="3 4">MSr12523</strain>
    </source>
</reference>
<evidence type="ECO:0000259" key="2">
    <source>
        <dbReference type="Pfam" id="PF00498"/>
    </source>
</evidence>
<proteinExistence type="predicted"/>
<accession>A0ABZ2KER2</accession>
<feature type="domain" description="FHA" evidence="2">
    <location>
        <begin position="445"/>
        <end position="504"/>
    </location>
</feature>
<feature type="region of interest" description="Disordered" evidence="1">
    <location>
        <begin position="209"/>
        <end position="262"/>
    </location>
</feature>
<keyword evidence="4" id="KW-1185">Reference proteome</keyword>